<evidence type="ECO:0000313" key="3">
    <source>
        <dbReference type="EMBL" id="QMW90547.1"/>
    </source>
</evidence>
<sequence>MIKINTIQDLVNKSDMIPTVALRDISGRISDWLSSGGKETDPYIKQQFRYAENLINMRM</sequence>
<proteinExistence type="predicted"/>
<dbReference type="Proteomes" id="UP000474042">
    <property type="component" value="Unassembled WGS sequence"/>
</dbReference>
<name>A0A6L9ENK6_CLOBU</name>
<gene>
    <name evidence="3" type="ORF">FF104_06120</name>
    <name evidence="2" type="ORF">GND98_009355</name>
</gene>
<dbReference type="Pfam" id="PF21793">
    <property type="entry name" value="DUF6877"/>
    <property type="match status" value="1"/>
</dbReference>
<dbReference type="EMBL" id="WOFV02000025">
    <property type="protein sequence ID" value="NAS18072.1"/>
    <property type="molecule type" value="Genomic_DNA"/>
</dbReference>
<evidence type="ECO:0000313" key="5">
    <source>
        <dbReference type="Proteomes" id="UP000515243"/>
    </source>
</evidence>
<dbReference type="AlphaFoldDB" id="A0A6L9ENK6"/>
<dbReference type="RefSeq" id="WP_035765145.1">
    <property type="nucleotide sequence ID" value="NZ_AP019716.1"/>
</dbReference>
<feature type="domain" description="DUF6877" evidence="1">
    <location>
        <begin position="4"/>
        <end position="56"/>
    </location>
</feature>
<evidence type="ECO:0000259" key="1">
    <source>
        <dbReference type="Pfam" id="PF21793"/>
    </source>
</evidence>
<protein>
    <recommendedName>
        <fullName evidence="1">DUF6877 domain-containing protein</fullName>
    </recommendedName>
</protein>
<dbReference type="InterPro" id="IPR049242">
    <property type="entry name" value="DUF6877"/>
</dbReference>
<organism evidence="2 4">
    <name type="scientific">Clostridium butyricum</name>
    <dbReference type="NCBI Taxonomy" id="1492"/>
    <lineage>
        <taxon>Bacteria</taxon>
        <taxon>Bacillati</taxon>
        <taxon>Bacillota</taxon>
        <taxon>Clostridia</taxon>
        <taxon>Eubacteriales</taxon>
        <taxon>Clostridiaceae</taxon>
        <taxon>Clostridium</taxon>
    </lineage>
</organism>
<reference evidence="3 5" key="1">
    <citation type="submission" date="2019-05" db="EMBL/GenBank/DDBJ databases">
        <authorList>
            <person name="Schori C."/>
            <person name="Ahrens C."/>
        </authorList>
    </citation>
    <scope>NUCLEOTIDE SEQUENCE [LARGE SCALE GENOMIC DNA]</scope>
    <source>
        <strain evidence="3 5">DSM 10702</strain>
    </source>
</reference>
<dbReference type="Proteomes" id="UP000515243">
    <property type="component" value="Chromosome 1"/>
</dbReference>
<evidence type="ECO:0000313" key="4">
    <source>
        <dbReference type="Proteomes" id="UP000474042"/>
    </source>
</evidence>
<reference evidence="2 4" key="2">
    <citation type="submission" date="2020-01" db="EMBL/GenBank/DDBJ databases">
        <title>Genome sequence of a 1,3-propanediol producer, Clostridium butyricum S3.</title>
        <authorList>
            <person name="Zhou J."/>
        </authorList>
    </citation>
    <scope>NUCLEOTIDE SEQUENCE [LARGE SCALE GENOMIC DNA]</scope>
    <source>
        <strain evidence="2 4">S3</strain>
    </source>
</reference>
<accession>A0A6L9ENK6</accession>
<dbReference type="GeneID" id="92943724"/>
<dbReference type="EMBL" id="CP040626">
    <property type="protein sequence ID" value="QMW90547.1"/>
    <property type="molecule type" value="Genomic_DNA"/>
</dbReference>
<evidence type="ECO:0000313" key="2">
    <source>
        <dbReference type="EMBL" id="NAS18072.1"/>
    </source>
</evidence>